<gene>
    <name evidence="5" type="ordered locus">Dole_2403</name>
</gene>
<dbReference type="HOGENOM" id="CLU_2054674_0_0_7"/>
<dbReference type="InterPro" id="IPR036388">
    <property type="entry name" value="WH-like_DNA-bd_sf"/>
</dbReference>
<dbReference type="EMBL" id="CP000859">
    <property type="protein sequence ID" value="ABW68207.1"/>
    <property type="molecule type" value="Genomic_DNA"/>
</dbReference>
<dbReference type="GO" id="GO:0003700">
    <property type="term" value="F:DNA-binding transcription factor activity"/>
    <property type="evidence" value="ECO:0007669"/>
    <property type="project" value="InterPro"/>
</dbReference>
<keyword evidence="3" id="KW-0804">Transcription</keyword>
<dbReference type="SUPFAM" id="SSF46785">
    <property type="entry name" value="Winged helix' DNA-binding domain"/>
    <property type="match status" value="1"/>
</dbReference>
<dbReference type="CDD" id="cd07377">
    <property type="entry name" value="WHTH_GntR"/>
    <property type="match status" value="1"/>
</dbReference>
<dbReference type="PROSITE" id="PS50949">
    <property type="entry name" value="HTH_GNTR"/>
    <property type="match status" value="1"/>
</dbReference>
<dbReference type="STRING" id="96561.Dole_2403"/>
<dbReference type="InterPro" id="IPR000524">
    <property type="entry name" value="Tscrpt_reg_HTH_GntR"/>
</dbReference>
<dbReference type="KEGG" id="dol:Dole_2403"/>
<evidence type="ECO:0000313" key="5">
    <source>
        <dbReference type="EMBL" id="ABW68207.1"/>
    </source>
</evidence>
<keyword evidence="6" id="KW-1185">Reference proteome</keyword>
<protein>
    <submittedName>
        <fullName evidence="5">Transcriptional regulator, GntR family</fullName>
    </submittedName>
</protein>
<evidence type="ECO:0000256" key="3">
    <source>
        <dbReference type="ARBA" id="ARBA00023163"/>
    </source>
</evidence>
<keyword evidence="1" id="KW-0805">Transcription regulation</keyword>
<keyword evidence="2" id="KW-0238">DNA-binding</keyword>
<evidence type="ECO:0000256" key="2">
    <source>
        <dbReference type="ARBA" id="ARBA00023125"/>
    </source>
</evidence>
<dbReference type="PANTHER" id="PTHR43537:SF24">
    <property type="entry name" value="GLUCONATE OPERON TRANSCRIPTIONAL REPRESSOR"/>
    <property type="match status" value="1"/>
</dbReference>
<dbReference type="Proteomes" id="UP000008561">
    <property type="component" value="Chromosome"/>
</dbReference>
<dbReference type="PRINTS" id="PR00035">
    <property type="entry name" value="HTHGNTR"/>
</dbReference>
<accession>A8ZVM0</accession>
<organism evidence="5 6">
    <name type="scientific">Desulfosudis oleivorans (strain DSM 6200 / JCM 39069 / Hxd3)</name>
    <name type="common">Desulfococcus oleovorans</name>
    <dbReference type="NCBI Taxonomy" id="96561"/>
    <lineage>
        <taxon>Bacteria</taxon>
        <taxon>Pseudomonadati</taxon>
        <taxon>Thermodesulfobacteriota</taxon>
        <taxon>Desulfobacteria</taxon>
        <taxon>Desulfobacterales</taxon>
        <taxon>Desulfosudaceae</taxon>
        <taxon>Desulfosudis</taxon>
    </lineage>
</organism>
<reference evidence="5 6" key="1">
    <citation type="submission" date="2007-10" db="EMBL/GenBank/DDBJ databases">
        <title>Complete sequence of Desulfococcus oleovorans Hxd3.</title>
        <authorList>
            <consortium name="US DOE Joint Genome Institute"/>
            <person name="Copeland A."/>
            <person name="Lucas S."/>
            <person name="Lapidus A."/>
            <person name="Barry K."/>
            <person name="Glavina del Rio T."/>
            <person name="Dalin E."/>
            <person name="Tice H."/>
            <person name="Pitluck S."/>
            <person name="Kiss H."/>
            <person name="Brettin T."/>
            <person name="Bruce D."/>
            <person name="Detter J.C."/>
            <person name="Han C."/>
            <person name="Schmutz J."/>
            <person name="Larimer F."/>
            <person name="Land M."/>
            <person name="Hauser L."/>
            <person name="Kyrpides N."/>
            <person name="Kim E."/>
            <person name="Wawrik B."/>
            <person name="Richardson P."/>
        </authorList>
    </citation>
    <scope>NUCLEOTIDE SEQUENCE [LARGE SCALE GENOMIC DNA]</scope>
    <source>
        <strain evidence="6">DSM 6200 / JCM 39069 / Hxd3</strain>
    </source>
</reference>
<proteinExistence type="predicted"/>
<dbReference type="OrthoDB" id="5430472at2"/>
<dbReference type="PANTHER" id="PTHR43537">
    <property type="entry name" value="TRANSCRIPTIONAL REGULATOR, GNTR FAMILY"/>
    <property type="match status" value="1"/>
</dbReference>
<feature type="domain" description="HTH gntR-type" evidence="4">
    <location>
        <begin position="7"/>
        <end position="74"/>
    </location>
</feature>
<evidence type="ECO:0000259" key="4">
    <source>
        <dbReference type="PROSITE" id="PS50949"/>
    </source>
</evidence>
<dbReference type="GO" id="GO:0003677">
    <property type="term" value="F:DNA binding"/>
    <property type="evidence" value="ECO:0007669"/>
    <property type="project" value="UniProtKB-KW"/>
</dbReference>
<dbReference type="AlphaFoldDB" id="A8ZVM0"/>
<dbReference type="RefSeq" id="WP_012175819.1">
    <property type="nucleotide sequence ID" value="NC_009943.1"/>
</dbReference>
<dbReference type="eggNOG" id="COG1802">
    <property type="taxonomic scope" value="Bacteria"/>
</dbReference>
<evidence type="ECO:0000313" key="6">
    <source>
        <dbReference type="Proteomes" id="UP000008561"/>
    </source>
</evidence>
<dbReference type="Pfam" id="PF00392">
    <property type="entry name" value="GntR"/>
    <property type="match status" value="1"/>
</dbReference>
<dbReference type="SMART" id="SM00345">
    <property type="entry name" value="HTH_GNTR"/>
    <property type="match status" value="1"/>
</dbReference>
<sequence>MNLSLAGTLSDQIANHIIEKIIHLEIEPGQRILEQKIAEELGVSRSPVREAMRILEKTGLVEIIPRCGARVRKVTEESIRGFCDVFALLFGHVVRR</sequence>
<dbReference type="InterPro" id="IPR036390">
    <property type="entry name" value="WH_DNA-bd_sf"/>
</dbReference>
<dbReference type="Gene3D" id="1.10.10.10">
    <property type="entry name" value="Winged helix-like DNA-binding domain superfamily/Winged helix DNA-binding domain"/>
    <property type="match status" value="1"/>
</dbReference>
<evidence type="ECO:0000256" key="1">
    <source>
        <dbReference type="ARBA" id="ARBA00023015"/>
    </source>
</evidence>
<name>A8ZVM0_DESOH</name>